<feature type="chain" id="PRO_5046008575" evidence="1">
    <location>
        <begin position="29"/>
        <end position="425"/>
    </location>
</feature>
<organism evidence="2 3">
    <name type="scientific">Amycolatopsis pigmentata</name>
    <dbReference type="NCBI Taxonomy" id="450801"/>
    <lineage>
        <taxon>Bacteria</taxon>
        <taxon>Bacillati</taxon>
        <taxon>Actinomycetota</taxon>
        <taxon>Actinomycetes</taxon>
        <taxon>Pseudonocardiales</taxon>
        <taxon>Pseudonocardiaceae</taxon>
        <taxon>Amycolatopsis</taxon>
    </lineage>
</organism>
<accession>A0ABW5G2R2</accession>
<feature type="signal peptide" evidence="1">
    <location>
        <begin position="1"/>
        <end position="28"/>
    </location>
</feature>
<evidence type="ECO:0000313" key="2">
    <source>
        <dbReference type="EMBL" id="MFD2420674.1"/>
    </source>
</evidence>
<evidence type="ECO:0000256" key="1">
    <source>
        <dbReference type="SAM" id="SignalP"/>
    </source>
</evidence>
<proteinExistence type="predicted"/>
<keyword evidence="3" id="KW-1185">Reference proteome</keyword>
<dbReference type="InterPro" id="IPR050490">
    <property type="entry name" value="Bact_solute-bd_prot1"/>
</dbReference>
<dbReference type="EMBL" id="JBHUKR010000020">
    <property type="protein sequence ID" value="MFD2420674.1"/>
    <property type="molecule type" value="Genomic_DNA"/>
</dbReference>
<dbReference type="Gene3D" id="3.40.190.10">
    <property type="entry name" value="Periplasmic binding protein-like II"/>
    <property type="match status" value="1"/>
</dbReference>
<dbReference type="PANTHER" id="PTHR43649:SF32">
    <property type="entry name" value="SUGAR BINDING SECRETED PROTEIN"/>
    <property type="match status" value="1"/>
</dbReference>
<name>A0ABW5G2R2_9PSEU</name>
<reference evidence="3" key="1">
    <citation type="journal article" date="2019" name="Int. J. Syst. Evol. Microbiol.">
        <title>The Global Catalogue of Microorganisms (GCM) 10K type strain sequencing project: providing services to taxonomists for standard genome sequencing and annotation.</title>
        <authorList>
            <consortium name="The Broad Institute Genomics Platform"/>
            <consortium name="The Broad Institute Genome Sequencing Center for Infectious Disease"/>
            <person name="Wu L."/>
            <person name="Ma J."/>
        </authorList>
    </citation>
    <scope>NUCLEOTIDE SEQUENCE [LARGE SCALE GENOMIC DNA]</scope>
    <source>
        <strain evidence="3">CGMCC 4.7645</strain>
    </source>
</reference>
<gene>
    <name evidence="2" type="ORF">ACFSXZ_30535</name>
</gene>
<comment type="caution">
    <text evidence="2">The sequence shown here is derived from an EMBL/GenBank/DDBJ whole genome shotgun (WGS) entry which is preliminary data.</text>
</comment>
<keyword evidence="1" id="KW-0732">Signal</keyword>
<dbReference type="PANTHER" id="PTHR43649">
    <property type="entry name" value="ARABINOSE-BINDING PROTEIN-RELATED"/>
    <property type="match status" value="1"/>
</dbReference>
<dbReference type="Proteomes" id="UP001597417">
    <property type="component" value="Unassembled WGS sequence"/>
</dbReference>
<evidence type="ECO:0000313" key="3">
    <source>
        <dbReference type="Proteomes" id="UP001597417"/>
    </source>
</evidence>
<dbReference type="Pfam" id="PF13416">
    <property type="entry name" value="SBP_bac_8"/>
    <property type="match status" value="1"/>
</dbReference>
<dbReference type="InterPro" id="IPR006059">
    <property type="entry name" value="SBP"/>
</dbReference>
<protein>
    <submittedName>
        <fullName evidence="2">Extracellular solute-binding protein</fullName>
    </submittedName>
</protein>
<dbReference type="SUPFAM" id="SSF53850">
    <property type="entry name" value="Periplasmic binding protein-like II"/>
    <property type="match status" value="1"/>
</dbReference>
<dbReference type="RefSeq" id="WP_378268855.1">
    <property type="nucleotide sequence ID" value="NZ_JBHUKR010000020.1"/>
</dbReference>
<dbReference type="PROSITE" id="PS51257">
    <property type="entry name" value="PROKAR_LIPOPROTEIN"/>
    <property type="match status" value="1"/>
</dbReference>
<sequence length="425" mass="45656">MKRARRRSFPAVALAVAAALVASGCGSAGNSANQITLTVATFGDFGYGPLLQQYERDHPGVHIVNRVADFDAHNKQLITELASGHGAADVEAIDEQYIPQFRQSADKFVNLADYGAEGLKSRWVDWKWEQGVTDGGKRILGLGTDMGGLAMCYRPDLFGKANLPTNRTEVAALWPTWEAFAAVADRFTAANTGAKFADSAGTIYTAILNQSPENYFSKVDDSFIADRNPNLRRAFTIAASVGAKGQTAKVTTYTQEWNVAIKQGSFATIACPAWLLQQIREAGGSENSGKWDVTAVPGNSGNNGGSFLTVPKQSAHPKEAYDLAAWLTAPEQEKQLFLTAGLLPSEPSVYHDPQVLNKTDPYFSNAPTGQLYASSADGLTPNYRGLKDAVVRPEFGRALGRVEAGQQNADQAWAEAVKSSSNALK</sequence>